<comment type="caution">
    <text evidence="1">The sequence shown here is derived from an EMBL/GenBank/DDBJ whole genome shotgun (WGS) entry which is preliminary data.</text>
</comment>
<name>A0A5J9UDR8_9POAL</name>
<gene>
    <name evidence="1" type="ORF">EJB05_31525</name>
</gene>
<sequence length="168" mass="19162">MRFLSDGQQQQQPSLQAPLSLSLCRPDAGGVGMTLHQHHLGGSSRHQQQPAAWMQDYSAARGSCAAPGTGRFGSRCPFDLHRHLLFFYVYTIHSFIKAVIMTAKPFNGIDFLSWKEKVQDILKSLELDYVLHTVKPFPPTSGLKDYDEKMHEYHSKLEKWKKDNKFAK</sequence>
<reference evidence="1 2" key="1">
    <citation type="journal article" date="2019" name="Sci. Rep.">
        <title>A high-quality genome of Eragrostis curvula grass provides insights into Poaceae evolution and supports new strategies to enhance forage quality.</title>
        <authorList>
            <person name="Carballo J."/>
            <person name="Santos B.A.C.M."/>
            <person name="Zappacosta D."/>
            <person name="Garbus I."/>
            <person name="Selva J.P."/>
            <person name="Gallo C.A."/>
            <person name="Diaz A."/>
            <person name="Albertini E."/>
            <person name="Caccamo M."/>
            <person name="Echenique V."/>
        </authorList>
    </citation>
    <scope>NUCLEOTIDE SEQUENCE [LARGE SCALE GENOMIC DNA]</scope>
    <source>
        <strain evidence="2">cv. Victoria</strain>
        <tissue evidence="1">Leaf</tissue>
    </source>
</reference>
<organism evidence="1 2">
    <name type="scientific">Eragrostis curvula</name>
    <name type="common">weeping love grass</name>
    <dbReference type="NCBI Taxonomy" id="38414"/>
    <lineage>
        <taxon>Eukaryota</taxon>
        <taxon>Viridiplantae</taxon>
        <taxon>Streptophyta</taxon>
        <taxon>Embryophyta</taxon>
        <taxon>Tracheophyta</taxon>
        <taxon>Spermatophyta</taxon>
        <taxon>Magnoliopsida</taxon>
        <taxon>Liliopsida</taxon>
        <taxon>Poales</taxon>
        <taxon>Poaceae</taxon>
        <taxon>PACMAD clade</taxon>
        <taxon>Chloridoideae</taxon>
        <taxon>Eragrostideae</taxon>
        <taxon>Eragrostidinae</taxon>
        <taxon>Eragrostis</taxon>
    </lineage>
</organism>
<accession>A0A5J9UDR8</accession>
<feature type="non-terminal residue" evidence="1">
    <location>
        <position position="1"/>
    </location>
</feature>
<evidence type="ECO:0000313" key="1">
    <source>
        <dbReference type="EMBL" id="TVU21855.1"/>
    </source>
</evidence>
<dbReference type="EMBL" id="RWGY01000026">
    <property type="protein sequence ID" value="TVU21855.1"/>
    <property type="molecule type" value="Genomic_DNA"/>
</dbReference>
<protein>
    <submittedName>
        <fullName evidence="1">Uncharacterized protein</fullName>
    </submittedName>
</protein>
<dbReference type="AlphaFoldDB" id="A0A5J9UDR8"/>
<dbReference type="Gramene" id="TVU21855">
    <property type="protein sequence ID" value="TVU21855"/>
    <property type="gene ID" value="EJB05_31525"/>
</dbReference>
<evidence type="ECO:0000313" key="2">
    <source>
        <dbReference type="Proteomes" id="UP000324897"/>
    </source>
</evidence>
<proteinExistence type="predicted"/>
<dbReference type="Proteomes" id="UP000324897">
    <property type="component" value="Unassembled WGS sequence"/>
</dbReference>
<keyword evidence="2" id="KW-1185">Reference proteome</keyword>